<evidence type="ECO:0000313" key="6">
    <source>
        <dbReference type="Proteomes" id="UP000029507"/>
    </source>
</evidence>
<dbReference type="GO" id="GO:0004563">
    <property type="term" value="F:beta-N-acetylhexosaminidase activity"/>
    <property type="evidence" value="ECO:0007669"/>
    <property type="project" value="UniProtKB-ARBA"/>
</dbReference>
<dbReference type="CDD" id="cd06565">
    <property type="entry name" value="GH20_GcnA-like"/>
    <property type="match status" value="1"/>
</dbReference>
<dbReference type="Gene3D" id="1.20.120.670">
    <property type="entry name" value="N-acetyl-b-d-glucoasminidase"/>
    <property type="match status" value="1"/>
</dbReference>
<evidence type="ECO:0000259" key="3">
    <source>
        <dbReference type="Pfam" id="PF00728"/>
    </source>
</evidence>
<keyword evidence="6" id="KW-1185">Reference proteome</keyword>
<dbReference type="KEGG" id="pste:PSTEL_19190"/>
<dbReference type="AlphaFoldDB" id="A0A089LTU6"/>
<protein>
    <submittedName>
        <fullName evidence="5">Glycoside hydrolase</fullName>
    </submittedName>
</protein>
<sequence length="641" mass="73320">MRIYLQGDFSSLAAGLPRLASRLDGIALVETREAAIPLVWELREGPLEAEWNGSSGIIRYEKPHHGFRAFGLFVERMRSEGAGSEPQQLPFLIRETPRFDSVGIMMDASRNAVPTADSLEAAIVTMALMGMNRLMLYTEDTYEVESYPYFGYMRGRYTQQELRRIDDWAYALGIEVVPCIQTLAHLTEALKWNYAAGMRDTSDILLSGREETYAFIGSMIRAASAPFRSRRIHIGMDEAHQLGLGQYLKDHGYRNRFELMNEHLHRVVEIAETNGLSPMIWSDMYFRLGSRSGDYYDPDAVIPEEVQEGIPEGLSLVYWDYYHKEQSLYETFIRKHLEIGRPVLFAGGVWTWNGIAPNTGKMRSVTDPALLACKKLGVREVVATMWGDNGAETPWMSAWYGLLLYAEHAYAEQVDERRLEERFRFCVQGEPADFLSLGRFDETPGIEPGNGQESNPSKFLLWQDALIGLYDANIEGLPLANHYRQLTEDLEHAAERNPVYRSMFEWYRMLADVLISKCDLGNRLKKGYDYGDKQGLARLEQEMLGLILQVDKLRRLHQKVWFESFKPFGWEVIDMRYGALLIRLQTAADRLHQYLDGSVASLPELDEQRLPFDSEWGYANGTLGRGVYHRIVSANCLFNPV</sequence>
<evidence type="ECO:0000259" key="4">
    <source>
        <dbReference type="Pfam" id="PF18088"/>
    </source>
</evidence>
<dbReference type="InterPro" id="IPR038901">
    <property type="entry name" value="HEXDC-like"/>
</dbReference>
<dbReference type="Pfam" id="PF18088">
    <property type="entry name" value="Glyco_H_20C_C"/>
    <property type="match status" value="1"/>
</dbReference>
<dbReference type="Gene3D" id="3.20.20.80">
    <property type="entry name" value="Glycosidases"/>
    <property type="match status" value="1"/>
</dbReference>
<evidence type="ECO:0000313" key="5">
    <source>
        <dbReference type="EMBL" id="AIQ64921.1"/>
    </source>
</evidence>
<dbReference type="PANTHER" id="PTHR21040">
    <property type="entry name" value="BCDNA.GH04120"/>
    <property type="match status" value="1"/>
</dbReference>
<dbReference type="STRING" id="169760.PSTEL_19190"/>
<dbReference type="GO" id="GO:0005975">
    <property type="term" value="P:carbohydrate metabolic process"/>
    <property type="evidence" value="ECO:0007669"/>
    <property type="project" value="InterPro"/>
</dbReference>
<dbReference type="HOGENOM" id="CLU_028877_0_0_9"/>
<feature type="domain" description="Glycoside hydrolase family 20 catalytic" evidence="3">
    <location>
        <begin position="103"/>
        <end position="285"/>
    </location>
</feature>
<keyword evidence="2 5" id="KW-0378">Hydrolase</keyword>
<proteinExistence type="inferred from homology"/>
<accession>A0A089LTU6</accession>
<dbReference type="Pfam" id="PF00728">
    <property type="entry name" value="Glyco_hydro_20"/>
    <property type="match status" value="1"/>
</dbReference>
<name>A0A089LTU6_9BACL</name>
<reference evidence="5 6" key="1">
    <citation type="submission" date="2014-08" db="EMBL/GenBank/DDBJ databases">
        <title>Comparative genomics of the Paenibacillus odorifer group.</title>
        <authorList>
            <person name="den Bakker H.C."/>
            <person name="Tsai Y.-C."/>
            <person name="Martin N."/>
            <person name="Korlach J."/>
            <person name="Wiedmann M."/>
        </authorList>
    </citation>
    <scope>NUCLEOTIDE SEQUENCE [LARGE SCALE GENOMIC DNA]</scope>
    <source>
        <strain evidence="5 6">DSM 14472</strain>
    </source>
</reference>
<dbReference type="SUPFAM" id="SSF51445">
    <property type="entry name" value="(Trans)glycosidases"/>
    <property type="match status" value="1"/>
</dbReference>
<feature type="domain" description="Glycoside Hydrolase 20C C-terminal" evidence="4">
    <location>
        <begin position="433"/>
        <end position="615"/>
    </location>
</feature>
<dbReference type="RefSeq" id="WP_038697561.1">
    <property type="nucleotide sequence ID" value="NZ_CP009286.1"/>
</dbReference>
<dbReference type="PANTHER" id="PTHR21040:SF8">
    <property type="entry name" value="BCDNA.GH04120"/>
    <property type="match status" value="1"/>
</dbReference>
<dbReference type="OrthoDB" id="383771at2"/>
<comment type="similarity">
    <text evidence="1">Belongs to the glycosyl hydrolase 20 family.</text>
</comment>
<dbReference type="Proteomes" id="UP000029507">
    <property type="component" value="Chromosome"/>
</dbReference>
<gene>
    <name evidence="5" type="ORF">PSTEL_19190</name>
</gene>
<dbReference type="InterPro" id="IPR041063">
    <property type="entry name" value="Glyco_H_20C_C"/>
</dbReference>
<dbReference type="InterPro" id="IPR015883">
    <property type="entry name" value="Glyco_hydro_20_cat"/>
</dbReference>
<dbReference type="InterPro" id="IPR017853">
    <property type="entry name" value="GH"/>
</dbReference>
<evidence type="ECO:0000256" key="2">
    <source>
        <dbReference type="ARBA" id="ARBA00022801"/>
    </source>
</evidence>
<organism evidence="5 6">
    <name type="scientific">Paenibacillus stellifer</name>
    <dbReference type="NCBI Taxonomy" id="169760"/>
    <lineage>
        <taxon>Bacteria</taxon>
        <taxon>Bacillati</taxon>
        <taxon>Bacillota</taxon>
        <taxon>Bacilli</taxon>
        <taxon>Bacillales</taxon>
        <taxon>Paenibacillaceae</taxon>
        <taxon>Paenibacillus</taxon>
    </lineage>
</organism>
<evidence type="ECO:0000256" key="1">
    <source>
        <dbReference type="ARBA" id="ARBA00006285"/>
    </source>
</evidence>
<dbReference type="EMBL" id="CP009286">
    <property type="protein sequence ID" value="AIQ64921.1"/>
    <property type="molecule type" value="Genomic_DNA"/>
</dbReference>